<dbReference type="OrthoDB" id="3903267at2759"/>
<evidence type="ECO:0000256" key="1">
    <source>
        <dbReference type="SAM" id="MobiDB-lite"/>
    </source>
</evidence>
<dbReference type="AlphaFoldDB" id="A0A2T2N479"/>
<keyword evidence="3" id="KW-1185">Reference proteome</keyword>
<organism evidence="2 3">
    <name type="scientific">Corynespora cassiicola Philippines</name>
    <dbReference type="NCBI Taxonomy" id="1448308"/>
    <lineage>
        <taxon>Eukaryota</taxon>
        <taxon>Fungi</taxon>
        <taxon>Dikarya</taxon>
        <taxon>Ascomycota</taxon>
        <taxon>Pezizomycotina</taxon>
        <taxon>Dothideomycetes</taxon>
        <taxon>Pleosporomycetidae</taxon>
        <taxon>Pleosporales</taxon>
        <taxon>Corynesporascaceae</taxon>
        <taxon>Corynespora</taxon>
    </lineage>
</organism>
<dbReference type="STRING" id="1448308.A0A2T2N479"/>
<feature type="compositionally biased region" description="Basic residues" evidence="1">
    <location>
        <begin position="392"/>
        <end position="403"/>
    </location>
</feature>
<feature type="compositionally biased region" description="Low complexity" evidence="1">
    <location>
        <begin position="380"/>
        <end position="390"/>
    </location>
</feature>
<reference evidence="2 3" key="1">
    <citation type="journal article" date="2018" name="Front. Microbiol.">
        <title>Genome-Wide Analysis of Corynespora cassiicola Leaf Fall Disease Putative Effectors.</title>
        <authorList>
            <person name="Lopez D."/>
            <person name="Ribeiro S."/>
            <person name="Label P."/>
            <person name="Fumanal B."/>
            <person name="Venisse J.S."/>
            <person name="Kohler A."/>
            <person name="de Oliveira R.R."/>
            <person name="Labutti K."/>
            <person name="Lipzen A."/>
            <person name="Lail K."/>
            <person name="Bauer D."/>
            <person name="Ohm R.A."/>
            <person name="Barry K.W."/>
            <person name="Spatafora J."/>
            <person name="Grigoriev I.V."/>
            <person name="Martin F.M."/>
            <person name="Pujade-Renaud V."/>
        </authorList>
    </citation>
    <scope>NUCLEOTIDE SEQUENCE [LARGE SCALE GENOMIC DNA]</scope>
    <source>
        <strain evidence="2 3">Philippines</strain>
    </source>
</reference>
<evidence type="ECO:0000313" key="2">
    <source>
        <dbReference type="EMBL" id="PSN59828.1"/>
    </source>
</evidence>
<sequence>MSSLLAEDWAPFPTISPGSSRAYQLNPEVTMIPGPPSDETLSLQESPEAGFSAHAHAGVFMGAEDFVNPNHLTNNINVPHTMQPMASDLLPSVGGFNDPYSGFVGNSHGAVNNGHDSIHNGDYFASNGHGFSSSHHRLSNDCFDIVNNIPPMSGSVSQSVDSFSIGDYGSFTNSWDPPATPSRKLANGFPGIKYSPQQFGSGTNGTSSAFVANYNPFESSMRQPQFSSMGGHSGFTSSPVIPSSPVSRNLAGDGFNVDNMSDVGFVDILESGHQMNSPQRPAIGSLAFDSPSFPGSCSGLTRVALPPSTPTPIRTSGRLKARTTGEEHKGSKNNRKSVLAPKNENKIKKHEKSEKCAQFNKTQVQLKREESEDSYKVPSDTDSNNESNTSRKITKGVRRNGKRLAKDVKRISNDRNNTRKQRAPRPPLVRWTEQDWMRATIGIIWACGEDGISIPFDRAATFVSPTCTAGALQQAVLKLHSKLRSQALNIPVVKMHWSRRNQNRPVEGPNIFTKAYNEDTNGCFVYDSSGELCGSSVYGDSDAE</sequence>
<protein>
    <submittedName>
        <fullName evidence="2">Uncharacterized protein</fullName>
    </submittedName>
</protein>
<feature type="compositionally biased region" description="Basic and acidic residues" evidence="1">
    <location>
        <begin position="343"/>
        <end position="355"/>
    </location>
</feature>
<dbReference type="EMBL" id="KZ678152">
    <property type="protein sequence ID" value="PSN59828.1"/>
    <property type="molecule type" value="Genomic_DNA"/>
</dbReference>
<dbReference type="Proteomes" id="UP000240883">
    <property type="component" value="Unassembled WGS sequence"/>
</dbReference>
<feature type="compositionally biased region" description="Basic and acidic residues" evidence="1">
    <location>
        <begin position="366"/>
        <end position="375"/>
    </location>
</feature>
<evidence type="ECO:0000313" key="3">
    <source>
        <dbReference type="Proteomes" id="UP000240883"/>
    </source>
</evidence>
<gene>
    <name evidence="2" type="ORF">BS50DRAFT_626404</name>
</gene>
<proteinExistence type="predicted"/>
<feature type="region of interest" description="Disordered" evidence="1">
    <location>
        <begin position="300"/>
        <end position="426"/>
    </location>
</feature>
<feature type="compositionally biased region" description="Basic and acidic residues" evidence="1">
    <location>
        <begin position="404"/>
        <end position="417"/>
    </location>
</feature>
<accession>A0A2T2N479</accession>
<name>A0A2T2N479_CORCC</name>